<keyword evidence="3" id="KW-1185">Reference proteome</keyword>
<accession>A0AAE1TZ06</accession>
<protein>
    <submittedName>
        <fullName evidence="2">Uncharacterized protein</fullName>
    </submittedName>
</protein>
<evidence type="ECO:0000313" key="2">
    <source>
        <dbReference type="EMBL" id="KAK4302556.1"/>
    </source>
</evidence>
<dbReference type="Proteomes" id="UP001292094">
    <property type="component" value="Unassembled WGS sequence"/>
</dbReference>
<name>A0AAE1TZ06_9EUCA</name>
<evidence type="ECO:0000256" key="1">
    <source>
        <dbReference type="SAM" id="MobiDB-lite"/>
    </source>
</evidence>
<feature type="region of interest" description="Disordered" evidence="1">
    <location>
        <begin position="19"/>
        <end position="40"/>
    </location>
</feature>
<evidence type="ECO:0000313" key="3">
    <source>
        <dbReference type="Proteomes" id="UP001292094"/>
    </source>
</evidence>
<reference evidence="2" key="1">
    <citation type="submission" date="2023-11" db="EMBL/GenBank/DDBJ databases">
        <title>Genome assemblies of two species of porcelain crab, Petrolisthes cinctipes and Petrolisthes manimaculis (Anomura: Porcellanidae).</title>
        <authorList>
            <person name="Angst P."/>
        </authorList>
    </citation>
    <scope>NUCLEOTIDE SEQUENCE</scope>
    <source>
        <strain evidence="2">PB745_02</strain>
        <tissue evidence="2">Gill</tissue>
    </source>
</reference>
<gene>
    <name evidence="2" type="ORF">Pmani_025358</name>
</gene>
<comment type="caution">
    <text evidence="2">The sequence shown here is derived from an EMBL/GenBank/DDBJ whole genome shotgun (WGS) entry which is preliminary data.</text>
</comment>
<dbReference type="EMBL" id="JAWZYT010002711">
    <property type="protein sequence ID" value="KAK4302556.1"/>
    <property type="molecule type" value="Genomic_DNA"/>
</dbReference>
<proteinExistence type="predicted"/>
<sequence>MDSNGNSLVVYYLLGWGGVRTEGGDPNGREGEAEAATPRPPLPLPCPYCCPCAPPLHDVSGGGGGGGGGEGQEVEGGGRSNTTTHERLDQQDNKQQVVEGNADLKNSKRIPVVGGGYERLETSDPPCRTDVKGVRGPGTPDAGRQQLEQLERLINSFEAHQRAASCDLSDFTPRHVTSPHALL</sequence>
<dbReference type="AlphaFoldDB" id="A0AAE1TZ06"/>
<organism evidence="2 3">
    <name type="scientific">Petrolisthes manimaculis</name>
    <dbReference type="NCBI Taxonomy" id="1843537"/>
    <lineage>
        <taxon>Eukaryota</taxon>
        <taxon>Metazoa</taxon>
        <taxon>Ecdysozoa</taxon>
        <taxon>Arthropoda</taxon>
        <taxon>Crustacea</taxon>
        <taxon>Multicrustacea</taxon>
        <taxon>Malacostraca</taxon>
        <taxon>Eumalacostraca</taxon>
        <taxon>Eucarida</taxon>
        <taxon>Decapoda</taxon>
        <taxon>Pleocyemata</taxon>
        <taxon>Anomura</taxon>
        <taxon>Galatheoidea</taxon>
        <taxon>Porcellanidae</taxon>
        <taxon>Petrolisthes</taxon>
    </lineage>
</organism>
<feature type="region of interest" description="Disordered" evidence="1">
    <location>
        <begin position="61"/>
        <end position="109"/>
    </location>
</feature>
<feature type="compositionally biased region" description="Gly residues" evidence="1">
    <location>
        <begin position="61"/>
        <end position="79"/>
    </location>
</feature>